<dbReference type="SUPFAM" id="SSF50447">
    <property type="entry name" value="Translation proteins"/>
    <property type="match status" value="1"/>
</dbReference>
<dbReference type="HAMAP" id="MF_01325_B">
    <property type="entry name" value="Ribosomal_uL3_B"/>
    <property type="match status" value="1"/>
</dbReference>
<comment type="subcellular location">
    <subcellularLocation>
        <location evidence="2">Mitochondrion</location>
    </subcellularLocation>
    <subcellularLocation>
        <location evidence="3">Plastid</location>
        <location evidence="3">Chloroplast</location>
    </subcellularLocation>
</comment>
<dbReference type="GO" id="GO:0006412">
    <property type="term" value="P:translation"/>
    <property type="evidence" value="ECO:0007669"/>
    <property type="project" value="InterPro"/>
</dbReference>
<dbReference type="EMBL" id="HBGO01001132">
    <property type="protein sequence ID" value="CAD9319802.1"/>
    <property type="molecule type" value="Transcribed_RNA"/>
</dbReference>
<dbReference type="InterPro" id="IPR009000">
    <property type="entry name" value="Transl_B-barrel_sf"/>
</dbReference>
<reference evidence="12" key="1">
    <citation type="submission" date="2021-01" db="EMBL/GenBank/DDBJ databases">
        <authorList>
            <person name="Corre E."/>
            <person name="Pelletier E."/>
            <person name="Niang G."/>
            <person name="Scheremetjew M."/>
            <person name="Finn R."/>
            <person name="Kale V."/>
            <person name="Holt S."/>
            <person name="Cochrane G."/>
            <person name="Meng A."/>
            <person name="Brown T."/>
            <person name="Cohen L."/>
        </authorList>
    </citation>
    <scope>NUCLEOTIDE SEQUENCE</scope>
    <source>
        <strain evidence="12">Grunow 1884</strain>
    </source>
</reference>
<feature type="region of interest" description="Disordered" evidence="11">
    <location>
        <begin position="201"/>
        <end position="223"/>
    </location>
</feature>
<dbReference type="InterPro" id="IPR000597">
    <property type="entry name" value="Ribosomal_uL3"/>
</dbReference>
<name>A0A7S2E7L0_TRICV</name>
<dbReference type="InterPro" id="IPR019927">
    <property type="entry name" value="Ribosomal_uL3_bac/org-type"/>
</dbReference>
<evidence type="ECO:0000256" key="9">
    <source>
        <dbReference type="ARBA" id="ARBA00035209"/>
    </source>
</evidence>
<accession>A0A7S2E7L0</accession>
<evidence type="ECO:0000256" key="11">
    <source>
        <dbReference type="SAM" id="MobiDB-lite"/>
    </source>
</evidence>
<keyword evidence="6 10" id="KW-0689">Ribosomal protein</keyword>
<dbReference type="AlphaFoldDB" id="A0A7S2E7L0"/>
<keyword evidence="5" id="KW-0809">Transit peptide</keyword>
<proteinExistence type="inferred from homology"/>
<protein>
    <recommendedName>
        <fullName evidence="9">Large ribosomal subunit protein uL3m</fullName>
    </recommendedName>
</protein>
<evidence type="ECO:0000256" key="1">
    <source>
        <dbReference type="ARBA" id="ARBA00002570"/>
    </source>
</evidence>
<dbReference type="PROSITE" id="PS00474">
    <property type="entry name" value="RIBOSOMAL_L3"/>
    <property type="match status" value="1"/>
</dbReference>
<dbReference type="InterPro" id="IPR019926">
    <property type="entry name" value="Ribosomal_uL3_CS"/>
</dbReference>
<keyword evidence="7" id="KW-0496">Mitochondrion</keyword>
<dbReference type="NCBIfam" id="TIGR03625">
    <property type="entry name" value="L3_bact"/>
    <property type="match status" value="1"/>
</dbReference>
<evidence type="ECO:0000256" key="3">
    <source>
        <dbReference type="ARBA" id="ARBA00004229"/>
    </source>
</evidence>
<dbReference type="Gene3D" id="2.40.30.10">
    <property type="entry name" value="Translation factors"/>
    <property type="match status" value="2"/>
</dbReference>
<dbReference type="PANTHER" id="PTHR11229">
    <property type="entry name" value="50S RIBOSOMAL PROTEIN L3"/>
    <property type="match status" value="1"/>
</dbReference>
<evidence type="ECO:0000256" key="2">
    <source>
        <dbReference type="ARBA" id="ARBA00004173"/>
    </source>
</evidence>
<dbReference type="Pfam" id="PF00297">
    <property type="entry name" value="Ribosomal_L3"/>
    <property type="match status" value="1"/>
</dbReference>
<sequence>MMMNVDDMTQEEAQALMDAEYEEYMAKKEANEYRDWKKGTRKRPLVKSYDMDDFDDDRELWTHLDKRCGALGIKMGMMPVWDEWGERHPCTVIYLDTNVVVQGKTQDKDGYNAVQLGAGERKKKNVPRAVMGIYERHGVSERPPFLVREFRVSSPDHLPPVGSRIHASHFAPGQNVDVAGVTKGKGFQGAMKRWGFAGMPASHGTSKSHRALGSTGQCQDPGKVFKGKKMAGRMGNERRTVQNLRVVKVDRGRDLLYVRGAIPGNKGQFVEIRDAIKRPLWGTDKVEGGPERTFPPLPTFEYEEGVDGCGKPGFEVMMPLSQVDPFEPDMNERELTLKDD</sequence>
<gene>
    <name evidence="12" type="ORF">OSIN01602_LOCUS628</name>
</gene>
<evidence type="ECO:0000256" key="10">
    <source>
        <dbReference type="RuleBase" id="RU003905"/>
    </source>
</evidence>
<dbReference type="GO" id="GO:0003735">
    <property type="term" value="F:structural constituent of ribosome"/>
    <property type="evidence" value="ECO:0007669"/>
    <property type="project" value="InterPro"/>
</dbReference>
<dbReference type="GO" id="GO:0005762">
    <property type="term" value="C:mitochondrial large ribosomal subunit"/>
    <property type="evidence" value="ECO:0007669"/>
    <property type="project" value="TreeGrafter"/>
</dbReference>
<evidence type="ECO:0000313" key="12">
    <source>
        <dbReference type="EMBL" id="CAD9319802.1"/>
    </source>
</evidence>
<evidence type="ECO:0000256" key="8">
    <source>
        <dbReference type="ARBA" id="ARBA00023274"/>
    </source>
</evidence>
<dbReference type="GO" id="GO:0009507">
    <property type="term" value="C:chloroplast"/>
    <property type="evidence" value="ECO:0007669"/>
    <property type="project" value="UniProtKB-SubCell"/>
</dbReference>
<evidence type="ECO:0000256" key="4">
    <source>
        <dbReference type="ARBA" id="ARBA00006540"/>
    </source>
</evidence>
<evidence type="ECO:0000256" key="7">
    <source>
        <dbReference type="ARBA" id="ARBA00023128"/>
    </source>
</evidence>
<comment type="similarity">
    <text evidence="4 10">Belongs to the universal ribosomal protein uL3 family.</text>
</comment>
<dbReference type="PANTHER" id="PTHR11229:SF8">
    <property type="entry name" value="LARGE RIBOSOMAL SUBUNIT PROTEIN UL3M"/>
    <property type="match status" value="1"/>
</dbReference>
<comment type="function">
    <text evidence="1">One of the primary rRNA binding proteins, it binds directly near the 3'-end of the 23S rRNA, where it nucleates assembly of the 50S subunit.</text>
</comment>
<organism evidence="12">
    <name type="scientific">Trieres chinensis</name>
    <name type="common">Marine centric diatom</name>
    <name type="synonym">Odontella sinensis</name>
    <dbReference type="NCBI Taxonomy" id="1514140"/>
    <lineage>
        <taxon>Eukaryota</taxon>
        <taxon>Sar</taxon>
        <taxon>Stramenopiles</taxon>
        <taxon>Ochrophyta</taxon>
        <taxon>Bacillariophyta</taxon>
        <taxon>Mediophyceae</taxon>
        <taxon>Biddulphiophycidae</taxon>
        <taxon>Eupodiscales</taxon>
        <taxon>Parodontellaceae</taxon>
        <taxon>Trieres</taxon>
    </lineage>
</organism>
<evidence type="ECO:0000256" key="6">
    <source>
        <dbReference type="ARBA" id="ARBA00022980"/>
    </source>
</evidence>
<dbReference type="FunFam" id="2.40.30.10:FF:000004">
    <property type="entry name" value="50S ribosomal protein L3"/>
    <property type="match status" value="1"/>
</dbReference>
<evidence type="ECO:0000256" key="5">
    <source>
        <dbReference type="ARBA" id="ARBA00022946"/>
    </source>
</evidence>
<keyword evidence="8 10" id="KW-0687">Ribonucleoprotein</keyword>